<keyword evidence="2" id="KW-1185">Reference proteome</keyword>
<evidence type="ECO:0000313" key="1">
    <source>
        <dbReference type="EMBL" id="ATL45673.1"/>
    </source>
</evidence>
<sequence length="59" mass="6954">MKLNAFHGKRRMTNLSWSKLRLKNHVLTAILLFFFIQLSAESRAQNITITEKMHVSERP</sequence>
<dbReference type="Proteomes" id="UP000220133">
    <property type="component" value="Chromosome"/>
</dbReference>
<organism evidence="1 2">
    <name type="scientific">Chitinophaga caeni</name>
    <dbReference type="NCBI Taxonomy" id="2029983"/>
    <lineage>
        <taxon>Bacteria</taxon>
        <taxon>Pseudomonadati</taxon>
        <taxon>Bacteroidota</taxon>
        <taxon>Chitinophagia</taxon>
        <taxon>Chitinophagales</taxon>
        <taxon>Chitinophagaceae</taxon>
        <taxon>Chitinophaga</taxon>
    </lineage>
</organism>
<dbReference type="AlphaFoldDB" id="A0A291QP55"/>
<dbReference type="RefSeq" id="WP_098192063.1">
    <property type="nucleotide sequence ID" value="NZ_CP023777.1"/>
</dbReference>
<reference evidence="1 2" key="1">
    <citation type="submission" date="2017-10" db="EMBL/GenBank/DDBJ databases">
        <title>Paenichitinophaga pekingensis gen. nov., sp. nov., isolated from activated sludge.</title>
        <authorList>
            <person name="Jin D."/>
            <person name="Kong X."/>
            <person name="Deng Y."/>
            <person name="Bai Z."/>
        </authorList>
    </citation>
    <scope>NUCLEOTIDE SEQUENCE [LARGE SCALE GENOMIC DNA]</scope>
    <source>
        <strain evidence="1 2">13</strain>
    </source>
</reference>
<accession>A0A291QP55</accession>
<evidence type="ECO:0000313" key="2">
    <source>
        <dbReference type="Proteomes" id="UP000220133"/>
    </source>
</evidence>
<protein>
    <submittedName>
        <fullName evidence="1">Uncharacterized protein</fullName>
    </submittedName>
</protein>
<dbReference type="EMBL" id="CP023777">
    <property type="protein sequence ID" value="ATL45673.1"/>
    <property type="molecule type" value="Genomic_DNA"/>
</dbReference>
<name>A0A291QP55_9BACT</name>
<proteinExistence type="predicted"/>
<gene>
    <name evidence="1" type="ORF">COR50_00010</name>
</gene>
<dbReference type="KEGG" id="cbae:COR50_00010"/>